<evidence type="ECO:0000256" key="1">
    <source>
        <dbReference type="SAM" id="Phobius"/>
    </source>
</evidence>
<keyword evidence="1" id="KW-1133">Transmembrane helix</keyword>
<gene>
    <name evidence="2" type="ORF">Gferi_19635</name>
</gene>
<evidence type="ECO:0000313" key="2">
    <source>
        <dbReference type="EMBL" id="AOT71550.1"/>
    </source>
</evidence>
<dbReference type="Proteomes" id="UP000095743">
    <property type="component" value="Chromosome"/>
</dbReference>
<dbReference type="KEGG" id="gfe:Gferi_19635"/>
<proteinExistence type="predicted"/>
<keyword evidence="1" id="KW-0812">Transmembrane</keyword>
<name>A0A1D8GKX2_9FIRM</name>
<dbReference type="EMBL" id="CP017269">
    <property type="protein sequence ID" value="AOT71550.1"/>
    <property type="molecule type" value="Genomic_DNA"/>
</dbReference>
<keyword evidence="3" id="KW-1185">Reference proteome</keyword>
<dbReference type="AlphaFoldDB" id="A0A1D8GKX2"/>
<feature type="transmembrane region" description="Helical" evidence="1">
    <location>
        <begin position="6"/>
        <end position="27"/>
    </location>
</feature>
<accession>A0A1D8GKX2</accession>
<organism evidence="2 3">
    <name type="scientific">Geosporobacter ferrireducens</name>
    <dbReference type="NCBI Taxonomy" id="1424294"/>
    <lineage>
        <taxon>Bacteria</taxon>
        <taxon>Bacillati</taxon>
        <taxon>Bacillota</taxon>
        <taxon>Clostridia</taxon>
        <taxon>Peptostreptococcales</taxon>
        <taxon>Thermotaleaceae</taxon>
        <taxon>Geosporobacter</taxon>
    </lineage>
</organism>
<sequence>MNAGTWIAIYMPLFILLFIILPQQRILTKSIILKIKKKKGGITMTNEVLKKYIGKNCNISTGTFGVNIIGRIIDVNENWIEVETKKGNELINAEFVQHIKVKE</sequence>
<evidence type="ECO:0000313" key="3">
    <source>
        <dbReference type="Proteomes" id="UP000095743"/>
    </source>
</evidence>
<reference evidence="2 3" key="1">
    <citation type="submission" date="2016-09" db="EMBL/GenBank/DDBJ databases">
        <title>Genomic analysis reveals versatility of anaerobic energy metabolism of Geosporobacter ferrireducens IRF9 of phylum Firmicutes.</title>
        <authorList>
            <person name="Kim S.-J."/>
        </authorList>
    </citation>
    <scope>NUCLEOTIDE SEQUENCE [LARGE SCALE GENOMIC DNA]</scope>
    <source>
        <strain evidence="2 3">IRF9</strain>
    </source>
</reference>
<protein>
    <submittedName>
        <fullName evidence="2">Uncharacterized protein</fullName>
    </submittedName>
</protein>
<keyword evidence="1" id="KW-0472">Membrane</keyword>